<evidence type="ECO:0000313" key="1">
    <source>
        <dbReference type="EMBL" id="MYL72361.1"/>
    </source>
</evidence>
<dbReference type="OrthoDB" id="2738838at2"/>
<dbReference type="EMBL" id="WMFA01000008">
    <property type="protein sequence ID" value="MYL72361.1"/>
    <property type="molecule type" value="Genomic_DNA"/>
</dbReference>
<evidence type="ECO:0000313" key="2">
    <source>
        <dbReference type="Proteomes" id="UP000450457"/>
    </source>
</evidence>
<dbReference type="RefSeq" id="WP_160915747.1">
    <property type="nucleotide sequence ID" value="NZ_WMFA01000008.1"/>
</dbReference>
<dbReference type="GeneID" id="78008525"/>
<comment type="caution">
    <text evidence="1">The sequence shown here is derived from an EMBL/GenBank/DDBJ whole genome shotgun (WGS) entry which is preliminary data.</text>
</comment>
<accession>A0A845FES3</accession>
<dbReference type="Proteomes" id="UP000450457">
    <property type="component" value="Unassembled WGS sequence"/>
</dbReference>
<gene>
    <name evidence="1" type="ORF">GLW00_16060</name>
</gene>
<sequence length="48" mass="5455">MESFEEKKQGEAIVIADKEDIRKFQVGVWGQTANPIQLISVTPIFLLH</sequence>
<dbReference type="AlphaFoldDB" id="A0A845FES3"/>
<reference evidence="1 2" key="1">
    <citation type="submission" date="2019-11" db="EMBL/GenBank/DDBJ databases">
        <title>Genome sequences of 17 halophilic strains isolated from different environments.</title>
        <authorList>
            <person name="Furrow R.E."/>
        </authorList>
    </citation>
    <scope>NUCLEOTIDE SEQUENCE [LARGE SCALE GENOMIC DNA]</scope>
    <source>
        <strain evidence="1 2">SL-4</strain>
    </source>
</reference>
<name>A0A845FES3_9BACI</name>
<proteinExistence type="predicted"/>
<protein>
    <submittedName>
        <fullName evidence="1">Uncharacterized protein</fullName>
    </submittedName>
</protein>
<organism evidence="1 2">
    <name type="scientific">Halobacillus litoralis</name>
    <dbReference type="NCBI Taxonomy" id="45668"/>
    <lineage>
        <taxon>Bacteria</taxon>
        <taxon>Bacillati</taxon>
        <taxon>Bacillota</taxon>
        <taxon>Bacilli</taxon>
        <taxon>Bacillales</taxon>
        <taxon>Bacillaceae</taxon>
        <taxon>Halobacillus</taxon>
    </lineage>
</organism>